<feature type="transmembrane region" description="Helical" evidence="1">
    <location>
        <begin position="193"/>
        <end position="216"/>
    </location>
</feature>
<evidence type="ECO:0008006" key="4">
    <source>
        <dbReference type="Google" id="ProtNLM"/>
    </source>
</evidence>
<dbReference type="Proteomes" id="UP000254519">
    <property type="component" value="Unassembled WGS sequence"/>
</dbReference>
<reference evidence="2 3" key="1">
    <citation type="submission" date="2018-06" db="EMBL/GenBank/DDBJ databases">
        <authorList>
            <consortium name="Pathogen Informatics"/>
            <person name="Doyle S."/>
        </authorList>
    </citation>
    <scope>NUCLEOTIDE SEQUENCE [LARGE SCALE GENOMIC DNA]</scope>
    <source>
        <strain evidence="3">ATCC 11859 / DSM 33 / NCIB 8841 / NCTC 4822</strain>
    </source>
</reference>
<dbReference type="EMBL" id="UGYZ01000002">
    <property type="protein sequence ID" value="SUI99140.1"/>
    <property type="molecule type" value="Genomic_DNA"/>
</dbReference>
<keyword evidence="3" id="KW-1185">Reference proteome</keyword>
<protein>
    <recommendedName>
        <fullName evidence="4">Yip1 domain-containing protein</fullName>
    </recommendedName>
</protein>
<evidence type="ECO:0000313" key="3">
    <source>
        <dbReference type="Proteomes" id="UP000254519"/>
    </source>
</evidence>
<keyword evidence="1" id="KW-0812">Transmembrane</keyword>
<feature type="transmembrane region" description="Helical" evidence="1">
    <location>
        <begin position="158"/>
        <end position="181"/>
    </location>
</feature>
<proteinExistence type="predicted"/>
<feature type="transmembrane region" description="Helical" evidence="1">
    <location>
        <begin position="33"/>
        <end position="50"/>
    </location>
</feature>
<organism evidence="2 3">
    <name type="scientific">Sporosarcina pasteurii</name>
    <name type="common">Bacillus pasteurii</name>
    <dbReference type="NCBI Taxonomy" id="1474"/>
    <lineage>
        <taxon>Bacteria</taxon>
        <taxon>Bacillati</taxon>
        <taxon>Bacillota</taxon>
        <taxon>Bacilli</taxon>
        <taxon>Bacillales</taxon>
        <taxon>Caryophanaceae</taxon>
        <taxon>Sporosarcina</taxon>
    </lineage>
</organism>
<accession>A0A380BCP2</accession>
<gene>
    <name evidence="2" type="ORF">NCTC4822_00466</name>
</gene>
<feature type="transmembrane region" description="Helical" evidence="1">
    <location>
        <begin position="81"/>
        <end position="105"/>
    </location>
</feature>
<evidence type="ECO:0000256" key="1">
    <source>
        <dbReference type="SAM" id="Phobius"/>
    </source>
</evidence>
<keyword evidence="1" id="KW-1133">Transmembrane helix</keyword>
<dbReference type="AlphaFoldDB" id="A0A380BCP2"/>
<sequence>MFFNFTFRHFLTNPRQLAIELDHSTMRGFWKRVLVVFLASVLLFSLRSLWGVNTERLTPLLTTMSTADYTLARYASLFGSMLWSFVYVAFHLFGVAYLLSFIFGISFRKLLPMQLLMTSLLLLEKGLILLVFYMTGTATYVSFLSFGPLAATFLELPFTIFFFNQLTLTTVIIIGYQYHFIQTSANMAKKMRLLFVLIGIHIFMAIFTASIGLIPIEDLFNHLIGGGVVHD</sequence>
<name>A0A380BCP2_SPOPA</name>
<keyword evidence="1" id="KW-0472">Membrane</keyword>
<evidence type="ECO:0000313" key="2">
    <source>
        <dbReference type="EMBL" id="SUI99140.1"/>
    </source>
</evidence>
<feature type="transmembrane region" description="Helical" evidence="1">
    <location>
        <begin position="126"/>
        <end position="146"/>
    </location>
</feature>